<organism evidence="2 3">
    <name type="scientific">Spizellomyces punctatus (strain DAOM BR117)</name>
    <dbReference type="NCBI Taxonomy" id="645134"/>
    <lineage>
        <taxon>Eukaryota</taxon>
        <taxon>Fungi</taxon>
        <taxon>Fungi incertae sedis</taxon>
        <taxon>Chytridiomycota</taxon>
        <taxon>Chytridiomycota incertae sedis</taxon>
        <taxon>Chytridiomycetes</taxon>
        <taxon>Spizellomycetales</taxon>
        <taxon>Spizellomycetaceae</taxon>
        <taxon>Spizellomyces</taxon>
    </lineage>
</organism>
<keyword evidence="3" id="KW-1185">Reference proteome</keyword>
<dbReference type="VEuPathDB" id="FungiDB:SPPG_01798"/>
<feature type="region of interest" description="Disordered" evidence="1">
    <location>
        <begin position="339"/>
        <end position="358"/>
    </location>
</feature>
<dbReference type="RefSeq" id="XP_016610754.1">
    <property type="nucleotide sequence ID" value="XM_016750111.1"/>
</dbReference>
<gene>
    <name evidence="2" type="ORF">SPPG_01798</name>
</gene>
<dbReference type="Proteomes" id="UP000053201">
    <property type="component" value="Unassembled WGS sequence"/>
</dbReference>
<feature type="compositionally biased region" description="Polar residues" evidence="1">
    <location>
        <begin position="185"/>
        <end position="209"/>
    </location>
</feature>
<evidence type="ECO:0000313" key="3">
    <source>
        <dbReference type="Proteomes" id="UP000053201"/>
    </source>
</evidence>
<protein>
    <submittedName>
        <fullName evidence="2">Uncharacterized protein</fullName>
    </submittedName>
</protein>
<feature type="region of interest" description="Disordered" evidence="1">
    <location>
        <begin position="185"/>
        <end position="221"/>
    </location>
</feature>
<dbReference type="GeneID" id="27685435"/>
<dbReference type="Pfam" id="PF15691">
    <property type="entry name" value="PPP1R32"/>
    <property type="match status" value="2"/>
</dbReference>
<reference evidence="2 3" key="1">
    <citation type="submission" date="2009-08" db="EMBL/GenBank/DDBJ databases">
        <title>The Genome Sequence of Spizellomyces punctatus strain DAOM BR117.</title>
        <authorList>
            <consortium name="The Broad Institute Genome Sequencing Platform"/>
            <person name="Russ C."/>
            <person name="Cuomo C."/>
            <person name="Shea T."/>
            <person name="Young S.K."/>
            <person name="Zeng Q."/>
            <person name="Koehrsen M."/>
            <person name="Haas B."/>
            <person name="Borodovsky M."/>
            <person name="Guigo R."/>
            <person name="Alvarado L."/>
            <person name="Berlin A."/>
            <person name="Bochicchio J."/>
            <person name="Borenstein D."/>
            <person name="Chapman S."/>
            <person name="Chen Z."/>
            <person name="Engels R."/>
            <person name="Freedman E."/>
            <person name="Gellesch M."/>
            <person name="Goldberg J."/>
            <person name="Griggs A."/>
            <person name="Gujja S."/>
            <person name="Heiman D."/>
            <person name="Hepburn T."/>
            <person name="Howarth C."/>
            <person name="Jen D."/>
            <person name="Larson L."/>
            <person name="Lewis B."/>
            <person name="Mehta T."/>
            <person name="Park D."/>
            <person name="Pearson M."/>
            <person name="Roberts A."/>
            <person name="Saif S."/>
            <person name="Shenoy N."/>
            <person name="Sisk P."/>
            <person name="Stolte C."/>
            <person name="Sykes S."/>
            <person name="Thomson T."/>
            <person name="Walk T."/>
            <person name="White J."/>
            <person name="Yandava C."/>
            <person name="Burger G."/>
            <person name="Gray M.W."/>
            <person name="Holland P.W.H."/>
            <person name="King N."/>
            <person name="Lang F.B.F."/>
            <person name="Roger A.J."/>
            <person name="Ruiz-Trillo I."/>
            <person name="Lander E."/>
            <person name="Nusbaum C."/>
        </authorList>
    </citation>
    <scope>NUCLEOTIDE SEQUENCE [LARGE SCALE GENOMIC DNA]</scope>
    <source>
        <strain evidence="2 3">DAOM BR117</strain>
    </source>
</reference>
<dbReference type="OrthoDB" id="2135406at2759"/>
<evidence type="ECO:0000313" key="2">
    <source>
        <dbReference type="EMBL" id="KND02715.1"/>
    </source>
</evidence>
<dbReference type="EMBL" id="KQ257452">
    <property type="protein sequence ID" value="KND02715.1"/>
    <property type="molecule type" value="Genomic_DNA"/>
</dbReference>
<dbReference type="AlphaFoldDB" id="A0A0L0HP30"/>
<dbReference type="InterPro" id="IPR031410">
    <property type="entry name" value="SAXO4"/>
</dbReference>
<evidence type="ECO:0000256" key="1">
    <source>
        <dbReference type="SAM" id="MobiDB-lite"/>
    </source>
</evidence>
<feature type="region of interest" description="Disordered" evidence="1">
    <location>
        <begin position="244"/>
        <end position="263"/>
    </location>
</feature>
<sequence>MMATTLQAPALHTRSTIALSLKDHSSLPSLPSAETDIISHWRSIECNPRHKDCILSAPSQLDANDVTATPYIICSRGASRNPKHFYCTAYATTHNTKYFKKAGGDVRTTRTPSHLQKPRTGYSINVIPYVEYDRSVDEGPEFNIKEPFGTSHKNHYKAPTTVSPQSGEISTLIDSGFTRMPPKYNVTTDGTARGNMTSTMKSSYDSSRLSYKGPQFDKDKVTPSGSAYISNSGQIQELGTDNDVGRFERSNRNPPTEGDWRNYNTSHMVEDGYTRSHHANILGRDDPADILSAKDQERIRKTDPTRWMQVQDPNAWMSTSRMVHRPFHPLYETMTALKSPGTKVGNKEPQGSVRNNPVYLNGVEIDPRQRFSTETGDRYTYSMPRFTPGTFPKIDGVAKSTGFTRGNKFEYTFDVPNDAESQAQLHPMQACARRQADRGTFSVKPTQVKFGEAAGNVCDCGCGC</sequence>
<dbReference type="InParanoid" id="A0A0L0HP30"/>
<name>A0A0L0HP30_SPIPD</name>
<accession>A0A0L0HP30</accession>
<proteinExistence type="predicted"/>